<proteinExistence type="predicted"/>
<sequence>MPWTAPRALLRDCRARSPETAMGGDGGRNGEVRPYEMAEAQYQKAKISVCDTSGIPASVQQALNSTGIALNHVPAATTLGMDLVEKARLGPASGGFLSLRLVKK</sequence>
<name>A0A834L4F0_RHOSS</name>
<dbReference type="Proteomes" id="UP000626092">
    <property type="component" value="Unassembled WGS sequence"/>
</dbReference>
<keyword evidence="2" id="KW-1185">Reference proteome</keyword>
<dbReference type="OrthoDB" id="549353at2759"/>
<dbReference type="EMBL" id="WJXA01000362">
    <property type="protein sequence ID" value="KAF7113074.1"/>
    <property type="molecule type" value="Genomic_DNA"/>
</dbReference>
<dbReference type="AlphaFoldDB" id="A0A834L4F0"/>
<evidence type="ECO:0000313" key="1">
    <source>
        <dbReference type="EMBL" id="KAF7113074.1"/>
    </source>
</evidence>
<reference evidence="1" key="1">
    <citation type="submission" date="2019-11" db="EMBL/GenBank/DDBJ databases">
        <authorList>
            <person name="Liu Y."/>
            <person name="Hou J."/>
            <person name="Li T.-Q."/>
            <person name="Guan C.-H."/>
            <person name="Wu X."/>
            <person name="Wu H.-Z."/>
            <person name="Ling F."/>
            <person name="Zhang R."/>
            <person name="Shi X.-G."/>
            <person name="Ren J.-P."/>
            <person name="Chen E.-F."/>
            <person name="Sun J.-M."/>
        </authorList>
    </citation>
    <scope>NUCLEOTIDE SEQUENCE</scope>
    <source>
        <strain evidence="1">Adult_tree_wgs_1</strain>
        <tissue evidence="1">Leaves</tissue>
    </source>
</reference>
<protein>
    <submittedName>
        <fullName evidence="1">Uncharacterized protein</fullName>
    </submittedName>
</protein>
<comment type="caution">
    <text evidence="1">The sequence shown here is derived from an EMBL/GenBank/DDBJ whole genome shotgun (WGS) entry which is preliminary data.</text>
</comment>
<accession>A0A834L4F0</accession>
<organism evidence="1 2">
    <name type="scientific">Rhododendron simsii</name>
    <name type="common">Sims's rhododendron</name>
    <dbReference type="NCBI Taxonomy" id="118357"/>
    <lineage>
        <taxon>Eukaryota</taxon>
        <taxon>Viridiplantae</taxon>
        <taxon>Streptophyta</taxon>
        <taxon>Embryophyta</taxon>
        <taxon>Tracheophyta</taxon>
        <taxon>Spermatophyta</taxon>
        <taxon>Magnoliopsida</taxon>
        <taxon>eudicotyledons</taxon>
        <taxon>Gunneridae</taxon>
        <taxon>Pentapetalae</taxon>
        <taxon>asterids</taxon>
        <taxon>Ericales</taxon>
        <taxon>Ericaceae</taxon>
        <taxon>Ericoideae</taxon>
        <taxon>Rhodoreae</taxon>
        <taxon>Rhododendron</taxon>
    </lineage>
</organism>
<evidence type="ECO:0000313" key="2">
    <source>
        <dbReference type="Proteomes" id="UP000626092"/>
    </source>
</evidence>
<gene>
    <name evidence="1" type="ORF">RHSIM_RhsimUnG0163600</name>
</gene>